<evidence type="ECO:0000313" key="7">
    <source>
        <dbReference type="EMBL" id="ADY53242.1"/>
    </source>
</evidence>
<keyword evidence="4" id="KW-0813">Transport</keyword>
<dbReference type="GO" id="GO:0007154">
    <property type="term" value="P:cell communication"/>
    <property type="evidence" value="ECO:0007669"/>
    <property type="project" value="InterPro"/>
</dbReference>
<dbReference type="InterPro" id="IPR051171">
    <property type="entry name" value="CaCA"/>
</dbReference>
<dbReference type="KEGG" id="psn:Pedsa_2700"/>
<feature type="domain" description="Calx-beta" evidence="6">
    <location>
        <begin position="5042"/>
        <end position="5143"/>
    </location>
</feature>
<dbReference type="InterPro" id="IPR038081">
    <property type="entry name" value="CalX-like_sf"/>
</dbReference>
<dbReference type="Proteomes" id="UP000000310">
    <property type="component" value="Chromosome"/>
</dbReference>
<protein>
    <submittedName>
        <fullName evidence="7">Conserved repeat domain protein</fullName>
    </submittedName>
</protein>
<evidence type="ECO:0000259" key="6">
    <source>
        <dbReference type="SMART" id="SM00237"/>
    </source>
</evidence>
<feature type="domain" description="Calx-beta" evidence="6">
    <location>
        <begin position="5635"/>
        <end position="5737"/>
    </location>
</feature>
<feature type="domain" description="Calx-beta" evidence="6">
    <location>
        <begin position="5399"/>
        <end position="5501"/>
    </location>
</feature>
<feature type="region of interest" description="Disordered" evidence="5">
    <location>
        <begin position="86"/>
        <end position="110"/>
    </location>
</feature>
<feature type="domain" description="Calx-beta" evidence="6">
    <location>
        <begin position="4924"/>
        <end position="5025"/>
    </location>
</feature>
<gene>
    <name evidence="7" type="ordered locus">Pedsa_2700</name>
</gene>
<feature type="domain" description="Calx-beta" evidence="6">
    <location>
        <begin position="1948"/>
        <end position="2046"/>
    </location>
</feature>
<evidence type="ECO:0000256" key="5">
    <source>
        <dbReference type="SAM" id="MobiDB-lite"/>
    </source>
</evidence>
<dbReference type="Gene3D" id="2.60.40.2810">
    <property type="match status" value="1"/>
</dbReference>
<keyword evidence="2" id="KW-0677">Repeat</keyword>
<feature type="domain" description="Calx-beta" evidence="6">
    <location>
        <begin position="4095"/>
        <end position="4192"/>
    </location>
</feature>
<dbReference type="InterPro" id="IPR003644">
    <property type="entry name" value="Calx_beta"/>
</dbReference>
<feature type="domain" description="Calx-beta" evidence="6">
    <location>
        <begin position="5279"/>
        <end position="5380"/>
    </location>
</feature>
<keyword evidence="4" id="KW-0406">Ion transport</keyword>
<dbReference type="GO" id="GO:0016020">
    <property type="term" value="C:membrane"/>
    <property type="evidence" value="ECO:0007669"/>
    <property type="project" value="InterPro"/>
</dbReference>
<feature type="domain" description="Calx-beta" evidence="6">
    <location>
        <begin position="4331"/>
        <end position="4432"/>
    </location>
</feature>
<feature type="domain" description="Calx-beta" evidence="6">
    <location>
        <begin position="3021"/>
        <end position="3121"/>
    </location>
</feature>
<accession>F0S6X9</accession>
<feature type="domain" description="Calx-beta" evidence="6">
    <location>
        <begin position="1362"/>
        <end position="1465"/>
    </location>
</feature>
<feature type="domain" description="Calx-beta" evidence="6">
    <location>
        <begin position="4447"/>
        <end position="4548"/>
    </location>
</feature>
<dbReference type="HOGENOM" id="CLU_222963_0_0_10"/>
<feature type="domain" description="Calx-beta" evidence="6">
    <location>
        <begin position="1598"/>
        <end position="1698"/>
    </location>
</feature>
<feature type="domain" description="Calx-beta" evidence="6">
    <location>
        <begin position="5160"/>
        <end position="5262"/>
    </location>
</feature>
<dbReference type="PANTHER" id="PTHR11878:SF65">
    <property type="entry name" value="NA_CA-EXCHANGE PROTEIN, ISOFORM G"/>
    <property type="match status" value="1"/>
</dbReference>
<feature type="domain" description="Calx-beta" evidence="6">
    <location>
        <begin position="2786"/>
        <end position="2887"/>
    </location>
</feature>
<dbReference type="eggNOG" id="COG2911">
    <property type="taxonomic scope" value="Bacteria"/>
</dbReference>
<evidence type="ECO:0000256" key="4">
    <source>
        <dbReference type="ARBA" id="ARBA00023065"/>
    </source>
</evidence>
<dbReference type="GO" id="GO:0030001">
    <property type="term" value="P:metal ion transport"/>
    <property type="evidence" value="ECO:0007669"/>
    <property type="project" value="TreeGrafter"/>
</dbReference>
<evidence type="ECO:0000256" key="2">
    <source>
        <dbReference type="ARBA" id="ARBA00022737"/>
    </source>
</evidence>
<evidence type="ECO:0000256" key="1">
    <source>
        <dbReference type="ARBA" id="ARBA00022729"/>
    </source>
</evidence>
<keyword evidence="3" id="KW-0106">Calcium</keyword>
<feature type="domain" description="Calx-beta" evidence="6">
    <location>
        <begin position="3742"/>
        <end position="3843"/>
    </location>
</feature>
<dbReference type="Gene3D" id="2.60.40.2030">
    <property type="match status" value="46"/>
</dbReference>
<feature type="domain" description="Calx-beta" evidence="6">
    <location>
        <begin position="3978"/>
        <end position="4078"/>
    </location>
</feature>
<dbReference type="SUPFAM" id="SSF141072">
    <property type="entry name" value="CalX-like"/>
    <property type="match status" value="46"/>
</dbReference>
<keyword evidence="8" id="KW-1185">Reference proteome</keyword>
<feature type="domain" description="Calx-beta" evidence="6">
    <location>
        <begin position="890"/>
        <end position="994"/>
    </location>
</feature>
<feature type="domain" description="Calx-beta" evidence="6">
    <location>
        <begin position="1126"/>
        <end position="1226"/>
    </location>
</feature>
<feature type="domain" description="Calx-beta" evidence="6">
    <location>
        <begin position="5754"/>
        <end position="5852"/>
    </location>
</feature>
<feature type="domain" description="Calx-beta" evidence="6">
    <location>
        <begin position="4683"/>
        <end position="4786"/>
    </location>
</feature>
<dbReference type="Pfam" id="PF17963">
    <property type="entry name" value="Big_9"/>
    <property type="match status" value="2"/>
</dbReference>
<feature type="domain" description="Calx-beta" evidence="6">
    <location>
        <begin position="5868"/>
        <end position="5970"/>
    </location>
</feature>
<feature type="region of interest" description="Disordered" evidence="5">
    <location>
        <begin position="279"/>
        <end position="300"/>
    </location>
</feature>
<dbReference type="NCBIfam" id="NF012211">
    <property type="entry name" value="tand_rpt_95"/>
    <property type="match status" value="2"/>
</dbReference>
<dbReference type="Gene3D" id="2.60.40.3440">
    <property type="match status" value="1"/>
</dbReference>
<keyword evidence="1" id="KW-0732">Signal</keyword>
<proteinExistence type="predicted"/>
<dbReference type="EMBL" id="CP002545">
    <property type="protein sequence ID" value="ADY53242.1"/>
    <property type="molecule type" value="Genomic_DNA"/>
</dbReference>
<dbReference type="eggNOG" id="COG4932">
    <property type="taxonomic scope" value="Bacteria"/>
</dbReference>
<feature type="domain" description="Calx-beta" evidence="6">
    <location>
        <begin position="4209"/>
        <end position="4311"/>
    </location>
</feature>
<dbReference type="Pfam" id="PF03160">
    <property type="entry name" value="Calx-beta"/>
    <property type="match status" value="34"/>
</dbReference>
<dbReference type="eggNOG" id="COG5644">
    <property type="taxonomic scope" value="Bacteria"/>
</dbReference>
<reference evidence="7 8" key="1">
    <citation type="journal article" date="2011" name="Stand. Genomic Sci.">
        <title>Complete genome sequence of the gliding, heparinolytic Pedobacter saltans type strain (113).</title>
        <authorList>
            <person name="Liolios K."/>
            <person name="Sikorski J."/>
            <person name="Lu M."/>
            <person name="Nolan M."/>
            <person name="Lapidus A."/>
            <person name="Lucas S."/>
            <person name="Hammon N."/>
            <person name="Deshpande S."/>
            <person name="Cheng J.F."/>
            <person name="Tapia R."/>
            <person name="Han C."/>
            <person name="Goodwin L."/>
            <person name="Pitluck S."/>
            <person name="Huntemann M."/>
            <person name="Ivanova N."/>
            <person name="Pagani I."/>
            <person name="Mavromatis K."/>
            <person name="Ovchinikova G."/>
            <person name="Pati A."/>
            <person name="Chen A."/>
            <person name="Palaniappan K."/>
            <person name="Land M."/>
            <person name="Hauser L."/>
            <person name="Brambilla E.M."/>
            <person name="Kotsyurbenko O."/>
            <person name="Rohde M."/>
            <person name="Tindall B.J."/>
            <person name="Abt B."/>
            <person name="Goker M."/>
            <person name="Detter J.C."/>
            <person name="Woyke T."/>
            <person name="Bristow J."/>
            <person name="Eisen J.A."/>
            <person name="Markowitz V."/>
            <person name="Hugenholtz P."/>
            <person name="Klenk H.P."/>
            <person name="Kyrpides N.C."/>
        </authorList>
    </citation>
    <scope>NUCLEOTIDE SEQUENCE [LARGE SCALE GENOMIC DNA]</scope>
    <source>
        <strain evidence="8">ATCC 51119 / DSM 12145 / JCM 21818 / LMG 10337 / NBRC 100064 / NCIMB 13643</strain>
    </source>
</reference>
<evidence type="ECO:0000313" key="8">
    <source>
        <dbReference type="Proteomes" id="UP000000310"/>
    </source>
</evidence>
<evidence type="ECO:0000256" key="3">
    <source>
        <dbReference type="ARBA" id="ARBA00022837"/>
    </source>
</evidence>
<dbReference type="Pfam" id="PF13585">
    <property type="entry name" value="CHU_C"/>
    <property type="match status" value="1"/>
</dbReference>
<reference evidence="8" key="2">
    <citation type="submission" date="2011-02" db="EMBL/GenBank/DDBJ databases">
        <title>The complete genome of Pedobacter saltans DSM 12145.</title>
        <authorList>
            <consortium name="US DOE Joint Genome Institute (JGI-PGF)"/>
            <person name="Lucas S."/>
            <person name="Copeland A."/>
            <person name="Lapidus A."/>
            <person name="Bruce D."/>
            <person name="Goodwin L."/>
            <person name="Pitluck S."/>
            <person name="Kyrpides N."/>
            <person name="Mavromatis K."/>
            <person name="Pagani I."/>
            <person name="Ivanova N."/>
            <person name="Ovchinnikova G."/>
            <person name="Lu M."/>
            <person name="Detter J.C."/>
            <person name="Han C."/>
            <person name="Land M."/>
            <person name="Hauser L."/>
            <person name="Markowitz V."/>
            <person name="Cheng J.-F."/>
            <person name="Hugenholtz P."/>
            <person name="Woyke T."/>
            <person name="Wu D."/>
            <person name="Tindall B."/>
            <person name="Pomrenke H.G."/>
            <person name="Brambilla E."/>
            <person name="Klenk H.-P."/>
            <person name="Eisen J.A."/>
        </authorList>
    </citation>
    <scope>NUCLEOTIDE SEQUENCE [LARGE SCALE GENOMIC DNA]</scope>
    <source>
        <strain evidence="8">ATCC 51119 / DSM 12145 / JCM 21818 / LMG 10337 / NBRC 100064 / NCIMB 13643</strain>
    </source>
</reference>
<dbReference type="eggNOG" id="COG3209">
    <property type="taxonomic scope" value="Bacteria"/>
</dbReference>
<dbReference type="SMART" id="SM00237">
    <property type="entry name" value="Calx_beta"/>
    <property type="match status" value="24"/>
</dbReference>
<dbReference type="RefSeq" id="WP_013633727.1">
    <property type="nucleotide sequence ID" value="NC_015177.1"/>
</dbReference>
<dbReference type="eggNOG" id="COG3391">
    <property type="taxonomic scope" value="Bacteria"/>
</dbReference>
<name>F0S6X9_PSESL</name>
<sequence length="6409" mass="694771">MSLLMCYMTAGVFAEGSLELNPDGGDRLYLYSGTNTSSSLPFPSEGLVRVYAKAGETIYLGSSAQGIGNGTIRWISPSGVIGTSGSNTSVGRINNRTEEKTGPRVAGDASTNNGYNPVVISVNAGEEGVWSIFFISTVTNTNNTNGNMPPTGVSSFTAPQSNNTYYITAFDVSVRSGSAFIKGRAYLNAFAASMQEFDRKFKSTLYVQTYDGYRYEVKPNEMAGYIFNFFSNNKGIRDNSGQPTYKSANTSTGVNIHNPFSPDTNADVTHKIFFNNPANDLPETAKGRRHTGAYPNNTSTQDDIWLKKEPFIPVAEDLTFVGKEGTTNLAGSAPLGGYIYFKTNQAGSYYLNIDVDKNANFTDPIDVTLEGAAVSGQNKIYWDGRDGNGNAIQGTIRIEPSQTNLVLRGGEVHFPFVDVENNVGGMIIRRLNGANPNDDTIYWDDTGIDNNPGPSNPLKTAAAGVSSSTNGHKWGTTAYSSTAFGNNKVLDTWAYIISKPIFTYMDVTFRESDLEVVSITSNQTSYCVGEDIKYTVVIKNNGPDDVKGAKIFFYYPSQFLVNSVANTGDGTLYVENTTPSPYIGGIDLANKKTMTLTFSGKLTDYINAGTLEVSAFVMRPKDHTDPGATNPDDAPPTDPFIECPNGQCNNYKEKKDITINKTNISIYGATVTEGSSGTTYIDFPISLSQVSKCDITVDYKIQHLETNGDDILSPLTGQIVIPANQLNATLKIQINPDKVIEKNERFKIILTNASGGNVIAVSEAEGTINDDDLGLVKITAVDGYEEDITPRTKPAKFMFSFQNGVTSDTPIDVKFLLSGTADGNSIDYEGNVGTAASPASITIPANTQSIELELPVIDDNIVEGTEEIIIDIVSIAGDNRSKVSLDNNVPVAKIFDNDEATLTLSPAVKLSEGDNGTTKEFVFTITLDKPTKSGFTIDYKTIDQEAKVSDNDYQFKDGFLTFSPNQGNQVKEVKVIVNGDDKIEANEKFKLQFSNLSFDFNGLLKFPVKENYGEIINDDLANIVLTKADGKEGSKSVDFIFTLENGKTADKDIEIFYELGGNAQAGIDYTGTINGSVILKANTNSVKLELPAVADGIIEGNETVILTVPANGISSSYAIQMANSTVTAIIEDIDIGRVSITDVSESEGNNNTKYFDFQVTLDKKTQYPLDITYSTQDGTALVADNDYISQLNKILTFTDAGIKPVRIEVRGDMKIELDETFKVILEQLSHTYGGNLTFGKKEGTGTIINDDSGNITITKVDGNEENTVSGQFIFSFPQDVTAGDDISIPYNLSGSATQGYDYTINELTPGVFVFPKGHNSAILKLDVIDDDIIEGTESAVLNINNGDIQSIFNGIAITNPNISLNILDNDNGKITIIPPLDIDEGNEGNTHDYVYTLVLDKATKNAFEVKYHTEDITATAGADYAESKGQIKFNADTPNQNQTISVRILGDNIIEANEQFKLILDEVLGDFGGRITIAPVAKTTTSTIIDDDFGDVSITSVNGTEGGQNGSFIFSLPAGIKADKDILIDYSLSGEAMGGGVDYMENMNGRVTIKAGDTQTILNITIKDDQIVEGIEDVRLNASIYSGPVKVALANNTSSLTIFDNDYGTITIKSLSKDEGNAGITNFTFEVILDKQTKESFTVNYSTQDGTAIASADYTAIANGQLVFDGQPKSQFITVEVKGDKEVELDEQFFVELMGLDKNFNNHLSISEAKATGTIINDDKPKIIIIPTDGDEKGPIAGNFRFKFEDDYVSSEPTVITYSLSGSATKGADYTDPNAGTITIPAGINYVDVELPVLNDDIVEGTEDVIITASLDNALPGITLPVNTSKLNILDKDVAEITLTVDNDRVKEGNSGTTPVTFTVTLSKATKTGFTLNYRTEDITANAPEDYESNTGQVPFIGNAGENYSIAVNVKGDLVVEQEELFKLVLEQLSKNFEGRLTIAQAEQKVIIENDDFATITINHKDGVEGSKNGEFIFKLPAGMTSDQSITLHYKLGGTASPSTDFTTSAIGTVTIPAGKNEVILPIVLIDDDVIELDKTVILEISNVINPNAHAITLQNNIETLTIKDDDTGVITLIAPASQDEKDSGDTPVYFTVNINKAIGENVSIPYSFQDVTATLNSDYNATAGVVTFPASAVAQEFKIEASIIGDKIVEQDEKFNLILGSLSQNFGGRLTIQNSTATYTILDDDKAVINITSLNGKEGSTQNPRFRFEFTNGNTSDKPVVINYSLDGTAVSAADYTVITNDNVSTNTVTIPAGTTYVDLEFDVVDDDIVELTETISFKTVGINSTSTEYPTLISLSNSRPIIQIEDNDSAELLLKGVDKVKEGNTPDITKISYTITLTKSTQDPFTIKLVTEDGLAKQSDNDYFFSPKDVVHSGNKSEELTVTVDIIGDTKVERDEDFFFKILGISNNYEGRLTIPTPSIQTIIENDDFADITITAKDGEEAVANNKPGIFTFSLPPNITVDEDLRISYTLGGTAKSPEDYAPVSGQAIIKKGTRYVDVQIDVVDDDIVEGDETVVLTATLQNAPYGIKFKDNTNTASLRIIDNDYGFVSINNVQVQEQHSGEHTLTFKVSIDKEVSQSFKVYYHTEDQTATAGEDYKAIPSSEISIGRLPTDNNPITVTYYGDRKVEADEVFKLVLTGLEDLFGGHLTLDPTKNIGLGTLLNDDKAEVKIAAIHGQEDGDNGKAIYKFTLVDPSGNEVTVDKPITISYRLDGTATAPDYTLSSSALATQIVIPANESSVELVFNIFDDKIVEGTETIILENLAVSSAYTNEIKLGVPVPVLEIRDNDRATLTVTGEPKIIEGDSGEKDYEFLVKLDMATAGGFTVNYKTQDITATAGEDYVAQTGSLTFLGNENETYPVIIKIKGDHVVEPDEIFSLLFEDPSKNFEGRLTFPVKDIKGTIENDDFSAIEITAEGGKEGAQNATFTFQLTNGKTVDEDIFIEYDLDNISAKIGEDYTIDPLELSPLKIPKGSNSVTLTLTIIDDNIVEGTETVKINAKTLSNSRNNIIISNPELTLNIEDNDEATLSIQNVSKEEGDSNTTSFTFTVGLDKSTQKPFSVKYATADDTAIAGEDYQATTGTLNFGALSTDSKTFTVQVNGDKKVEANEVFNVFLSDFSIDFGGKLHLPILPGTGTIINDDKAVVNITAVSDAEGSLTKPYFRFELTNGNISDGDIVIDYSLQGTAVSPADYAVVTNDNVTTSRVTIPAGSTYVDLEFDVVDDDIVEFTETISFKTVGINTSGTAYPSLVTLSNNRPVVQIRDNDSAELLLTGADKVTEGNTPYITKITYTLKLTKSTQDPFTIKLATVDGLAKQSDNDYFFSPLDIIHTGDKDKDLTVIVDIIGDTKVEPNEDFLFRILGISNDYEGRLTYPVASIKTIIENDDFADITITAKDGEEAPANNKPGIFTFSLPPGITVDQDLEISYTFGGKAKSPADYAPVNGSVVIKKGDHLVDVQINIVDDEIVEGDETVVLTAALQNAPYGIQFKDNNNTATLKIIDNDYGFVSINNVQVQEQHSGDHTLTFNVSINKEVESSFKVYYRTEDQTATAGEDYKAIPLSEISIGRLPADANPITVTYYGDRKVEADEVFKLVLTGLEDLFGGHLTLDPTKNIGLGTLLNDDSAEVKVTAIHGEEDGDNGKAIYKFTLVDKFGNEVTADQPVTISYRLAGTATTPDYTLTNSALATQIVIPADKSSVELVFNIVDDKIVEGTETIILENLTVSSAYANEIKLGAPVPVLEIRDNDRATLTVTGEPKIIEGDSGEKDYEFLVKLNMATAGGFTVNYKTQDITAAAGEDYVAETGTLTFSGNENETYPVIIKIKGDHVVEPDEIFSLLFEDPSKNFEGRLTFPIKDIKGTIENDDFSTIEITAEGGKEGAQNATFTFKLTNGKTVDEDIFIDYDLDDISAKIGEDYTIDPLELSPLKIPKGSNSVTLTLKVIDDNLVEGTEEVNLTATVRDDNPRNKIALVNPKVKLEIEDNDSALISISSPTITEGDLNTKDLEFTVSVSQPTQEPFIVRYSTADGTAKAGSDYIAEQNGVLAFDKDNTTRKFIIKIIGDKVVEATEQFYVALSGLSNDFGGHVSLPTQPAAATILDNDFAKISITGTRGKEQGPLNGQFIFSILNGYSSDTPFTIDYDLTGEATLGEDYGNAAKGTITFEPGETEKILQIEVIDDDKVEEDETVLLTANLTSVYPQITLNNQVCTIIIEDNDSAMITLTGTKSVVEGKDGYRELEYTVKLNNSSAIPFDIAYFTEDITAKVGDDDYLEVKGILRFKGDFGEEHTFKVYVKGDEKVELDEIFRVAIKAVDNGALSGRLNIAGSPIDVTIINDDEGQINITKVDGAETVDNSKSAQFIFSLNGNITSEKDITIPYSLSTNSAIGNGVDYVGNLSGTVVIQAGQQSATLTLPVVDDEIVEGTETLTLTVLNAILPKDITLANSSQTLSIIDNDEAYITIQDVNVLEGNNGNTTMEFSVAIDKPTQEGFSVFYKTEDGTAIAGEDYLGVNAGTLTFNRLSKTALKLSITVFGDTKVEADEILKLVLTGLSNTYEGRLHLPTKPAIGTIINDDNLKIEITGTDGQEKGEVKGTFKFTLLDGVTVDQPVTITYNLGGTATGNGVDYNDLPTVGKLVINAGEHSGTVFINVIDDIIIEGTEDVIIEATLANNPYPDNIKLSKTTHKIDIEDNDYGELTIDGLLSIIEGNFGTQFLDFEVTLSNPTTRSFTVKYETEDGTATLEDNDYQYATGVLSFSGQKPNEKQLIRVAINGDTKVEGNEFFKVIVKELSETFGDRLRIMGSPAIANIIDDDNIELNKTISITKQDGEEGLSDAAFIFSYPQGVTLDTDTKINFNLAGTAELNKDYTISGFSSSIVIPAGKNSTTLRIKVIDDEIVESTEQVDLTIIGAPINQKYPDVKMESNTSILFIEDNDYGKIMVQSRSISEGDSNTRDMIFTLRLDKETAKEFKVKFHTEDGTAKTSDFDYLAANGEAFFSGKANELQEITIRIIGDKKIEADEYFELLLTELSNTFDNRLSIVNTKLTGTIENDDRTRIIVTKTNGEEGGDPVTFTFTLADDVTADEPILIDYAMTAESTAIGNGVDYIGATSGNVTIAPGDKSVTLTLDVVDDDLIEDDETIVLKVNAIRGKYTNEIAIQTESTTAYIKDNDNAEIRILGPVEVTEGDVGTTEAKFTVILNNNVGNPFTVNYRTVDGTATVADNDYIPKSGTLDFGGTKGERKEIIILVNGDKKIEGDEDFFVQLFGLSENFNNRLIIEVDKAEGIIIDDDNIEANKVIHITKTDGAEGGEDVVFTFSFPQNIVSDYPTKIPYALSGIAQGAGKDYIGAISGEVIIPAGANSITLRLPVVDDDIVEGTEVIELKTGNVVNENYGGIAVNNSPIRAYILDNDYGKIRIEDAQISEGDLAYKQIILDVTLDKETGLPFTVSYNTEDGTAKVTDNDYVGVNNGTLSFAGKAGEKQTIAITIVGDKKIEADEVFDVVLKALSRTFEGRLSIQKDRGAVTILNDDNAEIIVTAMDGAEAGTIPIRFKFSYPLGYTSDIPTVIDYTLGGTATAGGVDYKSNVNGVFAIPADKESAILELPVIDDEIIEHDETVSIAINSINTNYPASITVNPNLPVAKIIDNDFTILKLSAPVTKKEGDNGTTAYTFDLTLEKETGSSFVVKYTTENGTATVADKDYVHTEGELSFAGHAGEVQSVTVWVNGDLKIEADEDFKFKVFGLSNTFNNRLTIPITETNNVILNDDSSLITVSKVDGIEGMQDGQFVFTLNPGVTSDKDITIHFKLGGTATASDYIALSSATNITIPAGENRAVLNIKTIDDDIVEETETVVLNVTKIDNPYNNVSMALPIPVLNIYDNDTGYLTITSPAPVLEGHSGTKTVTFTITLDKTTDKPFTVNYTTVDGTATVADKDYVKASGYLSFAGYTGETKKVDVTIIGDTKYEDDETFGLKLMNLAPTFDGQLIIGPDGKGVILNDDFAPMAMDDYVTTLEDEPVTFSVTANDKHDEGIDPKTVKIVTSPSIGKVVVHADGTVTYSPDKDVNGYDTFTYTVKDIFGRLSNEARVQITIIPVNDAPIAVDDIYYVQRDSSIRENVGLNDYDVDGDVLTFRVLEFPKHGKIEFFDGMDGAFVYVPNPGFTGIDTFVYEVKDPEGLRDTANVTLYVQPKVRVDLTPVLTVVTEGEVVKITAKLSEPLFQDVNVVLDFSGTAELNKDYTLEGNFDVIRIAAGDTVTTQYFLVKTLRDFIKEDDESVEAKIIAVDPSNFVTIGDSALVMIQDFYPEGKPLGPDENGNIQPDPYMSPNGDGEGNEVFVIYNIEQFPDNEVVIYNRWGNEVFRIKGYNNKDVAFAGKANAGMLANKGEDLVDGVYFFIIHTKDANGKPLLNKGYVIMRR</sequence>
<feature type="domain" description="Calx-beta" evidence="6">
    <location>
        <begin position="1829"/>
        <end position="1931"/>
    </location>
</feature>
<organism evidence="7 8">
    <name type="scientific">Pseudopedobacter saltans (strain ATCC 51119 / DSM 12145 / JCM 21818 / CCUG 39354 / LMG 10337 / NBRC 100064 / NCIMB 13643)</name>
    <name type="common">Pedobacter saltans</name>
    <dbReference type="NCBI Taxonomy" id="762903"/>
    <lineage>
        <taxon>Bacteria</taxon>
        <taxon>Pseudomonadati</taxon>
        <taxon>Bacteroidota</taxon>
        <taxon>Sphingobacteriia</taxon>
        <taxon>Sphingobacteriales</taxon>
        <taxon>Sphingobacteriaceae</taxon>
        <taxon>Pseudopedobacter</taxon>
    </lineage>
</organism>
<feature type="domain" description="Calx-beta" evidence="6">
    <location>
        <begin position="2063"/>
        <end position="2165"/>
    </location>
</feature>
<dbReference type="PANTHER" id="PTHR11878">
    <property type="entry name" value="SODIUM/CALCIUM EXCHANGER"/>
    <property type="match status" value="1"/>
</dbReference>